<dbReference type="AlphaFoldDB" id="A0A822YX55"/>
<keyword evidence="2" id="KW-1185">Reference proteome</keyword>
<evidence type="ECO:0000313" key="2">
    <source>
        <dbReference type="Proteomes" id="UP000607653"/>
    </source>
</evidence>
<reference evidence="1 2" key="1">
    <citation type="journal article" date="2020" name="Mol. Biol. Evol.">
        <title>Distinct Expression and Methylation Patterns for Genes with Different Fates following a Single Whole-Genome Duplication in Flowering Plants.</title>
        <authorList>
            <person name="Shi T."/>
            <person name="Rahmani R.S."/>
            <person name="Gugger P.F."/>
            <person name="Wang M."/>
            <person name="Li H."/>
            <person name="Zhang Y."/>
            <person name="Li Z."/>
            <person name="Wang Q."/>
            <person name="Van de Peer Y."/>
            <person name="Marchal K."/>
            <person name="Chen J."/>
        </authorList>
    </citation>
    <scope>NUCLEOTIDE SEQUENCE [LARGE SCALE GENOMIC DNA]</scope>
    <source>
        <tissue evidence="1">Leaf</tissue>
    </source>
</reference>
<gene>
    <name evidence="1" type="ORF">HUJ06_006385</name>
</gene>
<dbReference type="EMBL" id="DUZY01000004">
    <property type="protein sequence ID" value="DAD35745.1"/>
    <property type="molecule type" value="Genomic_DNA"/>
</dbReference>
<sequence length="61" mass="7156">MEEVSHSNLIIKTLSTSWLVMFQNNIRWNAVEQKKRKKEEKGPPNEQTRILKFSMGIGEPK</sequence>
<comment type="caution">
    <text evidence="1">The sequence shown here is derived from an EMBL/GenBank/DDBJ whole genome shotgun (WGS) entry which is preliminary data.</text>
</comment>
<organism evidence="1 2">
    <name type="scientific">Nelumbo nucifera</name>
    <name type="common">Sacred lotus</name>
    <dbReference type="NCBI Taxonomy" id="4432"/>
    <lineage>
        <taxon>Eukaryota</taxon>
        <taxon>Viridiplantae</taxon>
        <taxon>Streptophyta</taxon>
        <taxon>Embryophyta</taxon>
        <taxon>Tracheophyta</taxon>
        <taxon>Spermatophyta</taxon>
        <taxon>Magnoliopsida</taxon>
        <taxon>Proteales</taxon>
        <taxon>Nelumbonaceae</taxon>
        <taxon>Nelumbo</taxon>
    </lineage>
</organism>
<proteinExistence type="predicted"/>
<name>A0A822YX55_NELNU</name>
<dbReference type="Proteomes" id="UP000607653">
    <property type="component" value="Unassembled WGS sequence"/>
</dbReference>
<protein>
    <submittedName>
        <fullName evidence="1">Uncharacterized protein</fullName>
    </submittedName>
</protein>
<accession>A0A822YX55</accession>
<evidence type="ECO:0000313" key="1">
    <source>
        <dbReference type="EMBL" id="DAD35745.1"/>
    </source>
</evidence>